<proteinExistence type="inferred from homology"/>
<keyword evidence="3" id="KW-1003">Cell membrane</keyword>
<name>A0A0R1GT68_9LACO</name>
<dbReference type="PANTHER" id="PTHR30614:SF0">
    <property type="entry name" value="L-CYSTINE TRANSPORT SYSTEM PERMEASE PROTEIN TCYL"/>
    <property type="match status" value="1"/>
</dbReference>
<evidence type="ECO:0000313" key="11">
    <source>
        <dbReference type="Proteomes" id="UP000050909"/>
    </source>
</evidence>
<evidence type="ECO:0000256" key="6">
    <source>
        <dbReference type="ARBA" id="ARBA00022989"/>
    </source>
</evidence>
<dbReference type="CDD" id="cd06261">
    <property type="entry name" value="TM_PBP2"/>
    <property type="match status" value="1"/>
</dbReference>
<evidence type="ECO:0000256" key="7">
    <source>
        <dbReference type="ARBA" id="ARBA00023136"/>
    </source>
</evidence>
<sequence length="219" mass="24393">MKNIVFDSILPLLESAVMVTIPLTIIAFIFGLIIAILTAVVRLSHVKVIKQLFGLYVWIFRGTPLLVQLFIIYFGLPSVGIRLDAWTASVIALSLNTGAYASEAIRSAILSIDVGQWDAATSLGMSRWMVLRRIIAPQALRVALPPLSNSLISLVKDTSLASSITLLEMFMTSQRIAARTFEPLLMYSVVALYYLVLSTLLTFLQQYLEKHASRFIREE</sequence>
<evidence type="ECO:0000313" key="10">
    <source>
        <dbReference type="EMBL" id="KRK37151.1"/>
    </source>
</evidence>
<reference evidence="10 11" key="1">
    <citation type="journal article" date="2015" name="Genome Announc.">
        <title>Expanding the biotechnology potential of lactobacilli through comparative genomics of 213 strains and associated genera.</title>
        <authorList>
            <person name="Sun Z."/>
            <person name="Harris H.M."/>
            <person name="McCann A."/>
            <person name="Guo C."/>
            <person name="Argimon S."/>
            <person name="Zhang W."/>
            <person name="Yang X."/>
            <person name="Jeffery I.B."/>
            <person name="Cooney J.C."/>
            <person name="Kagawa T.F."/>
            <person name="Liu W."/>
            <person name="Song Y."/>
            <person name="Salvetti E."/>
            <person name="Wrobel A."/>
            <person name="Rasinkangas P."/>
            <person name="Parkhill J."/>
            <person name="Rea M.C."/>
            <person name="O'Sullivan O."/>
            <person name="Ritari J."/>
            <person name="Douillard F.P."/>
            <person name="Paul Ross R."/>
            <person name="Yang R."/>
            <person name="Briner A.E."/>
            <person name="Felis G.E."/>
            <person name="de Vos W.M."/>
            <person name="Barrangou R."/>
            <person name="Klaenhammer T.R."/>
            <person name="Caufield P.W."/>
            <person name="Cui Y."/>
            <person name="Zhang H."/>
            <person name="O'Toole P.W."/>
        </authorList>
    </citation>
    <scope>NUCLEOTIDE SEQUENCE [LARGE SCALE GENOMIC DNA]</scope>
    <source>
        <strain evidence="10 11">DSM 20534</strain>
    </source>
</reference>
<keyword evidence="11" id="KW-1185">Reference proteome</keyword>
<dbReference type="InterPro" id="IPR043429">
    <property type="entry name" value="ArtM/GltK/GlnP/TcyL/YhdX-like"/>
</dbReference>
<protein>
    <submittedName>
        <fullName evidence="10">Amino acid ABC transporter permease</fullName>
    </submittedName>
</protein>
<dbReference type="Pfam" id="PF00528">
    <property type="entry name" value="BPD_transp_1"/>
    <property type="match status" value="1"/>
</dbReference>
<comment type="caution">
    <text evidence="10">The sequence shown here is derived from an EMBL/GenBank/DDBJ whole genome shotgun (WGS) entry which is preliminary data.</text>
</comment>
<comment type="subcellular location">
    <subcellularLocation>
        <location evidence="1 8">Cell membrane</location>
        <topology evidence="1 8">Multi-pass membrane protein</topology>
    </subcellularLocation>
</comment>
<evidence type="ECO:0000259" key="9">
    <source>
        <dbReference type="PROSITE" id="PS50928"/>
    </source>
</evidence>
<dbReference type="InterPro" id="IPR035906">
    <property type="entry name" value="MetI-like_sf"/>
</dbReference>
<evidence type="ECO:0000256" key="1">
    <source>
        <dbReference type="ARBA" id="ARBA00004651"/>
    </source>
</evidence>
<dbReference type="GO" id="GO:0006865">
    <property type="term" value="P:amino acid transport"/>
    <property type="evidence" value="ECO:0007669"/>
    <property type="project" value="UniProtKB-KW"/>
</dbReference>
<gene>
    <name evidence="10" type="ORF">FC62_GL001496</name>
</gene>
<dbReference type="Proteomes" id="UP000050909">
    <property type="component" value="Unassembled WGS sequence"/>
</dbReference>
<keyword evidence="7 8" id="KW-0472">Membrane</keyword>
<keyword evidence="2 8" id="KW-0813">Transport</keyword>
<feature type="domain" description="ABC transmembrane type-1" evidence="9">
    <location>
        <begin position="17"/>
        <end position="205"/>
    </location>
</feature>
<dbReference type="EMBL" id="AZCV01000007">
    <property type="protein sequence ID" value="KRK37151.1"/>
    <property type="molecule type" value="Genomic_DNA"/>
</dbReference>
<dbReference type="PATRIC" id="fig|1423722.3.peg.1521"/>
<feature type="transmembrane region" description="Helical" evidence="8">
    <location>
        <begin position="53"/>
        <end position="76"/>
    </location>
</feature>
<dbReference type="GO" id="GO:0022857">
    <property type="term" value="F:transmembrane transporter activity"/>
    <property type="evidence" value="ECO:0007669"/>
    <property type="project" value="InterPro"/>
</dbReference>
<dbReference type="PANTHER" id="PTHR30614">
    <property type="entry name" value="MEMBRANE COMPONENT OF AMINO ACID ABC TRANSPORTER"/>
    <property type="match status" value="1"/>
</dbReference>
<evidence type="ECO:0000256" key="4">
    <source>
        <dbReference type="ARBA" id="ARBA00022692"/>
    </source>
</evidence>
<dbReference type="NCBIfam" id="TIGR01726">
    <property type="entry name" value="HEQRo_perm_3TM"/>
    <property type="match status" value="1"/>
</dbReference>
<organism evidence="10 11">
    <name type="scientific">Amylolactobacillus amylotrophicus DSM 20534</name>
    <dbReference type="NCBI Taxonomy" id="1423722"/>
    <lineage>
        <taxon>Bacteria</taxon>
        <taxon>Bacillati</taxon>
        <taxon>Bacillota</taxon>
        <taxon>Bacilli</taxon>
        <taxon>Lactobacillales</taxon>
        <taxon>Lactobacillaceae</taxon>
        <taxon>Amylolactobacillus</taxon>
    </lineage>
</organism>
<dbReference type="GO" id="GO:0043190">
    <property type="term" value="C:ATP-binding cassette (ABC) transporter complex"/>
    <property type="evidence" value="ECO:0007669"/>
    <property type="project" value="InterPro"/>
</dbReference>
<dbReference type="PROSITE" id="PS50928">
    <property type="entry name" value="ABC_TM1"/>
    <property type="match status" value="1"/>
</dbReference>
<dbReference type="Gene3D" id="1.10.3720.10">
    <property type="entry name" value="MetI-like"/>
    <property type="match status" value="1"/>
</dbReference>
<dbReference type="InterPro" id="IPR000515">
    <property type="entry name" value="MetI-like"/>
</dbReference>
<feature type="transmembrane region" description="Helical" evidence="8">
    <location>
        <begin position="184"/>
        <end position="204"/>
    </location>
</feature>
<evidence type="ECO:0000256" key="5">
    <source>
        <dbReference type="ARBA" id="ARBA00022970"/>
    </source>
</evidence>
<accession>A0A0R1GT68</accession>
<evidence type="ECO:0000256" key="2">
    <source>
        <dbReference type="ARBA" id="ARBA00022448"/>
    </source>
</evidence>
<dbReference type="AlphaFoldDB" id="A0A0R1GT68"/>
<evidence type="ECO:0000256" key="8">
    <source>
        <dbReference type="RuleBase" id="RU363032"/>
    </source>
</evidence>
<feature type="transmembrane region" description="Helical" evidence="8">
    <location>
        <begin position="20"/>
        <end position="41"/>
    </location>
</feature>
<keyword evidence="4 8" id="KW-0812">Transmembrane</keyword>
<dbReference type="FunFam" id="1.10.3720.10:FF:000006">
    <property type="entry name" value="Glutamate/aspartate ABC transporter, permease protein GltK"/>
    <property type="match status" value="1"/>
</dbReference>
<dbReference type="InterPro" id="IPR010065">
    <property type="entry name" value="AA_ABC_transptr_permease_3TM"/>
</dbReference>
<comment type="similarity">
    <text evidence="8">Belongs to the binding-protein-dependent transport system permease family.</text>
</comment>
<dbReference type="SUPFAM" id="SSF161098">
    <property type="entry name" value="MetI-like"/>
    <property type="match status" value="1"/>
</dbReference>
<dbReference type="RefSeq" id="WP_056945816.1">
    <property type="nucleotide sequence ID" value="NZ_AZCV01000007.1"/>
</dbReference>
<keyword evidence="6 8" id="KW-1133">Transmembrane helix</keyword>
<evidence type="ECO:0000256" key="3">
    <source>
        <dbReference type="ARBA" id="ARBA00022475"/>
    </source>
</evidence>
<keyword evidence="5" id="KW-0029">Amino-acid transport</keyword>